<feature type="transmembrane region" description="Helical" evidence="1">
    <location>
        <begin position="147"/>
        <end position="170"/>
    </location>
</feature>
<dbReference type="RefSeq" id="WP_126658696.1">
    <property type="nucleotide sequence ID" value="NZ_RYYR01000009.1"/>
</dbReference>
<feature type="transmembrane region" description="Helical" evidence="1">
    <location>
        <begin position="28"/>
        <end position="52"/>
    </location>
</feature>
<reference evidence="3 4" key="1">
    <citation type="submission" date="2018-12" db="EMBL/GenBank/DDBJ databases">
        <title>Lysinibacillus antri sp. nov., isolated from a cave soil.</title>
        <authorList>
            <person name="Narsing Rao M.P."/>
            <person name="Zhang H."/>
            <person name="Dong Z.-Y."/>
            <person name="Niu X.-K."/>
            <person name="Zhang K."/>
            <person name="Fang B.-Z."/>
            <person name="Kang Y.-Q."/>
            <person name="Xiao M."/>
            <person name="Li W.-J."/>
        </authorList>
    </citation>
    <scope>NUCLEOTIDE SEQUENCE [LARGE SCALE GENOMIC DNA]</scope>
    <source>
        <strain evidence="3 4">SYSU K30002</strain>
    </source>
</reference>
<feature type="transmembrane region" description="Helical" evidence="1">
    <location>
        <begin position="107"/>
        <end position="127"/>
    </location>
</feature>
<protein>
    <submittedName>
        <fullName evidence="3">Sulfite exporter TauE/SafE family protein</fullName>
    </submittedName>
</protein>
<dbReference type="InterPro" id="IPR051790">
    <property type="entry name" value="Cytochrome_c-biogenesis_DsbD"/>
</dbReference>
<dbReference type="EMBL" id="RYYR01000009">
    <property type="protein sequence ID" value="RUL53556.1"/>
    <property type="molecule type" value="Genomic_DNA"/>
</dbReference>
<dbReference type="PANTHER" id="PTHR31272:SF4">
    <property type="entry name" value="CYTOCHROME C-TYPE BIOGENESIS PROTEIN HI_1454-RELATED"/>
    <property type="match status" value="1"/>
</dbReference>
<sequence>MYQFLFEISNFFSKPITTFINTYEHSPFVTAFLLGVIGAFAPCQLTGNISAITFYGQRKIQKDIWLEVLFFILGKIMIFSVIGLFAWNFGQTFEREMTNYFPLFRKMIGPLLLLTGVVLIGGVKLKFINRLTQRIPVIMKEGKVGSFLLGVSFSLAFCPTMFVLFFVWLMPVVGSSSYGFTLPAIFAIATSIPLLVIFALIEAVSVKGVVMKKSKKVGVVVQRVAGILLMIIGLFDTITYWGI</sequence>
<keyword evidence="1" id="KW-0472">Membrane</keyword>
<evidence type="ECO:0000259" key="2">
    <source>
        <dbReference type="Pfam" id="PF13386"/>
    </source>
</evidence>
<evidence type="ECO:0000313" key="4">
    <source>
        <dbReference type="Proteomes" id="UP000287910"/>
    </source>
</evidence>
<feature type="transmembrane region" description="Helical" evidence="1">
    <location>
        <begin position="224"/>
        <end position="242"/>
    </location>
</feature>
<keyword evidence="1" id="KW-0812">Transmembrane</keyword>
<evidence type="ECO:0000256" key="1">
    <source>
        <dbReference type="SAM" id="Phobius"/>
    </source>
</evidence>
<feature type="transmembrane region" description="Helical" evidence="1">
    <location>
        <begin position="182"/>
        <end position="204"/>
    </location>
</feature>
<comment type="caution">
    <text evidence="3">The sequence shown here is derived from an EMBL/GenBank/DDBJ whole genome shotgun (WGS) entry which is preliminary data.</text>
</comment>
<accession>A0A3S0WGM9</accession>
<proteinExistence type="predicted"/>
<name>A0A3S0WGM9_9BACI</name>
<feature type="transmembrane region" description="Helical" evidence="1">
    <location>
        <begin position="64"/>
        <end position="87"/>
    </location>
</feature>
<evidence type="ECO:0000313" key="3">
    <source>
        <dbReference type="EMBL" id="RUL53556.1"/>
    </source>
</evidence>
<dbReference type="AlphaFoldDB" id="A0A3S0WGM9"/>
<feature type="domain" description="Urease accessory protein UreH-like transmembrane" evidence="2">
    <location>
        <begin position="30"/>
        <end position="234"/>
    </location>
</feature>
<dbReference type="Pfam" id="PF13386">
    <property type="entry name" value="DsbD_2"/>
    <property type="match status" value="1"/>
</dbReference>
<organism evidence="3 4">
    <name type="scientific">Lysinibacillus antri</name>
    <dbReference type="NCBI Taxonomy" id="2498145"/>
    <lineage>
        <taxon>Bacteria</taxon>
        <taxon>Bacillati</taxon>
        <taxon>Bacillota</taxon>
        <taxon>Bacilli</taxon>
        <taxon>Bacillales</taxon>
        <taxon>Bacillaceae</taxon>
        <taxon>Lysinibacillus</taxon>
    </lineage>
</organism>
<keyword evidence="1" id="KW-1133">Transmembrane helix</keyword>
<gene>
    <name evidence="3" type="ORF">EK386_08290</name>
</gene>
<keyword evidence="4" id="KW-1185">Reference proteome</keyword>
<dbReference type="Proteomes" id="UP000287910">
    <property type="component" value="Unassembled WGS sequence"/>
</dbReference>
<dbReference type="InterPro" id="IPR039447">
    <property type="entry name" value="UreH-like_TM_dom"/>
</dbReference>
<dbReference type="PANTHER" id="PTHR31272">
    <property type="entry name" value="CYTOCHROME C-TYPE BIOGENESIS PROTEIN HI_1454-RELATED"/>
    <property type="match status" value="1"/>
</dbReference>